<dbReference type="EMBL" id="JAOAOG010000296">
    <property type="protein sequence ID" value="KAJ6231960.1"/>
    <property type="molecule type" value="Genomic_DNA"/>
</dbReference>
<feature type="region of interest" description="Disordered" evidence="3">
    <location>
        <begin position="218"/>
        <end position="441"/>
    </location>
</feature>
<evidence type="ECO:0000313" key="6">
    <source>
        <dbReference type="EMBL" id="KAJ6231960.1"/>
    </source>
</evidence>
<sequence>MKIILILILIFSIFAFVLSSNGNAQSSMCTFCKTEVGKAEEYIKTNPPESDFIKWMDKQCDKYSSEEKQVCIFFVKQYGKDIYNWLKDTKKTPQEICVDIGFCTKLSNQRIKRGEPKRIFDQQDKMGESENVKCIKCSQSIRAIEEFLFSEYSEEEILQFGQDVCDYLPSEYAGKCQFYVDKYGDELIQMIADDKCPKLICKTIELCEDAEPNFRKNKRFMSFDKPGRKDRKRQQPLQGEGQQLRRRLRRGQQQQQQGEGRFQRQRMQQQGGEGQRQQRRQERKLKQQQLNQQQQGEGRFQRQRRQQQGGEGQRQKQRQQGKQQGGEGQRKQRRQQRKLKQQQLNQQQQEEGRLQRQRRQQQGGEGQRQKRRQQQQREQQQLHQQQKGEGRRQRQRRQQQGGEGQRQQKQRKLERIQQQGEGKQFKGKDKSKHRFEDMQMESNDFSNQLRRGKKDYKKNRKCMACKRHVHNIKTYLESNPTEDEIESYLQSYCDVYSETKRVEKCNKFLDQNIESILEKVMEEKRCFEICSELEFC</sequence>
<keyword evidence="2" id="KW-0325">Glycoprotein</keyword>
<organism evidence="6 7">
    <name type="scientific">Anaeramoeba flamelloides</name>
    <dbReference type="NCBI Taxonomy" id="1746091"/>
    <lineage>
        <taxon>Eukaryota</taxon>
        <taxon>Metamonada</taxon>
        <taxon>Anaeramoebidae</taxon>
        <taxon>Anaeramoeba</taxon>
    </lineage>
</organism>
<name>A0ABQ8XI35_9EUKA</name>
<protein>
    <submittedName>
        <fullName evidence="6">Saposin-related</fullName>
    </submittedName>
</protein>
<keyword evidence="4" id="KW-0732">Signal</keyword>
<feature type="compositionally biased region" description="Low complexity" evidence="3">
    <location>
        <begin position="287"/>
        <end position="298"/>
    </location>
</feature>
<evidence type="ECO:0000256" key="4">
    <source>
        <dbReference type="SAM" id="SignalP"/>
    </source>
</evidence>
<feature type="domain" description="Saposin B-type" evidence="5">
    <location>
        <begin position="458"/>
        <end position="536"/>
    </location>
</feature>
<dbReference type="Gene3D" id="1.10.225.10">
    <property type="entry name" value="Saposin-like"/>
    <property type="match status" value="3"/>
</dbReference>
<keyword evidence="1" id="KW-1015">Disulfide bond</keyword>
<evidence type="ECO:0000256" key="1">
    <source>
        <dbReference type="ARBA" id="ARBA00023157"/>
    </source>
</evidence>
<keyword evidence="7" id="KW-1185">Reference proteome</keyword>
<dbReference type="PROSITE" id="PS50015">
    <property type="entry name" value="SAP_B"/>
    <property type="match status" value="3"/>
</dbReference>
<feature type="compositionally biased region" description="Basic residues" evidence="3">
    <location>
        <begin position="331"/>
        <end position="340"/>
    </location>
</feature>
<feature type="signal peptide" evidence="4">
    <location>
        <begin position="1"/>
        <end position="19"/>
    </location>
</feature>
<evidence type="ECO:0000259" key="5">
    <source>
        <dbReference type="PROSITE" id="PS50015"/>
    </source>
</evidence>
<feature type="domain" description="Saposin B-type" evidence="5">
    <location>
        <begin position="25"/>
        <end position="107"/>
    </location>
</feature>
<dbReference type="SUPFAM" id="SSF47862">
    <property type="entry name" value="Saposin"/>
    <property type="match status" value="3"/>
</dbReference>
<feature type="chain" id="PRO_5046064908" evidence="4">
    <location>
        <begin position="20"/>
        <end position="536"/>
    </location>
</feature>
<feature type="compositionally biased region" description="Low complexity" evidence="3">
    <location>
        <begin position="251"/>
        <end position="270"/>
    </location>
</feature>
<dbReference type="Pfam" id="PF05184">
    <property type="entry name" value="SapB_1"/>
    <property type="match status" value="1"/>
</dbReference>
<dbReference type="SMART" id="SM00741">
    <property type="entry name" value="SapB"/>
    <property type="match status" value="3"/>
</dbReference>
<evidence type="ECO:0000256" key="3">
    <source>
        <dbReference type="SAM" id="MobiDB-lite"/>
    </source>
</evidence>
<evidence type="ECO:0000256" key="2">
    <source>
        <dbReference type="ARBA" id="ARBA00023180"/>
    </source>
</evidence>
<evidence type="ECO:0000313" key="7">
    <source>
        <dbReference type="Proteomes" id="UP001150062"/>
    </source>
</evidence>
<comment type="caution">
    <text evidence="6">The sequence shown here is derived from an EMBL/GenBank/DDBJ whole genome shotgun (WGS) entry which is preliminary data.</text>
</comment>
<dbReference type="InterPro" id="IPR011001">
    <property type="entry name" value="Saposin-like"/>
</dbReference>
<dbReference type="PANTHER" id="PTHR11480">
    <property type="entry name" value="SAPOSIN-RELATED"/>
    <property type="match status" value="1"/>
</dbReference>
<gene>
    <name evidence="6" type="ORF">M0813_05322</name>
</gene>
<accession>A0ABQ8XI35</accession>
<dbReference type="Pfam" id="PF03489">
    <property type="entry name" value="SapB_2"/>
    <property type="match status" value="2"/>
</dbReference>
<dbReference type="InterPro" id="IPR051428">
    <property type="entry name" value="Sphingo_Act-Surfact_Prot"/>
</dbReference>
<feature type="compositionally biased region" description="Low complexity" evidence="3">
    <location>
        <begin position="376"/>
        <end position="385"/>
    </location>
</feature>
<feature type="domain" description="Saposin B-type" evidence="5">
    <location>
        <begin position="130"/>
        <end position="211"/>
    </location>
</feature>
<dbReference type="InterPro" id="IPR008139">
    <property type="entry name" value="SaposinB_dom"/>
</dbReference>
<dbReference type="InterPro" id="IPR007856">
    <property type="entry name" value="SapB_1"/>
</dbReference>
<dbReference type="InterPro" id="IPR008138">
    <property type="entry name" value="SapB_2"/>
</dbReference>
<proteinExistence type="predicted"/>
<reference evidence="6" key="1">
    <citation type="submission" date="2022-08" db="EMBL/GenBank/DDBJ databases">
        <title>Novel sulfate-reducing endosymbionts in the free-living metamonad Anaeramoeba.</title>
        <authorList>
            <person name="Jerlstrom-Hultqvist J."/>
            <person name="Cepicka I."/>
            <person name="Gallot-Lavallee L."/>
            <person name="Salas-Leiva D."/>
            <person name="Curtis B.A."/>
            <person name="Zahonova K."/>
            <person name="Pipaliya S."/>
            <person name="Dacks J."/>
            <person name="Roger A.J."/>
        </authorList>
    </citation>
    <scope>NUCLEOTIDE SEQUENCE</scope>
    <source>
        <strain evidence="6">Schooner1</strain>
    </source>
</reference>
<dbReference type="Proteomes" id="UP001150062">
    <property type="component" value="Unassembled WGS sequence"/>
</dbReference>